<dbReference type="InterPro" id="IPR004087">
    <property type="entry name" value="KH_dom"/>
</dbReference>
<evidence type="ECO:0000259" key="10">
    <source>
        <dbReference type="PROSITE" id="PS50126"/>
    </source>
</evidence>
<dbReference type="Pfam" id="PF03726">
    <property type="entry name" value="PNPase"/>
    <property type="match status" value="1"/>
</dbReference>
<dbReference type="CDD" id="cd11364">
    <property type="entry name" value="RNase_PH_PNPase_2"/>
    <property type="match status" value="1"/>
</dbReference>
<dbReference type="SUPFAM" id="SSF54211">
    <property type="entry name" value="Ribosomal protein S5 domain 2-like"/>
    <property type="match status" value="2"/>
</dbReference>
<accession>A0A8A4TU85</accession>
<evidence type="ECO:0000313" key="12">
    <source>
        <dbReference type="Proteomes" id="UP000663929"/>
    </source>
</evidence>
<dbReference type="FunFam" id="3.30.230.70:FF:000001">
    <property type="entry name" value="Polyribonucleotide nucleotidyltransferase"/>
    <property type="match status" value="1"/>
</dbReference>
<evidence type="ECO:0000256" key="9">
    <source>
        <dbReference type="HAMAP-Rule" id="MF_01595"/>
    </source>
</evidence>
<comment type="catalytic activity">
    <reaction evidence="9">
        <text>RNA(n+1) + phosphate = RNA(n) + a ribonucleoside 5'-diphosphate</text>
        <dbReference type="Rhea" id="RHEA:22096"/>
        <dbReference type="Rhea" id="RHEA-COMP:14527"/>
        <dbReference type="Rhea" id="RHEA-COMP:17342"/>
        <dbReference type="ChEBI" id="CHEBI:43474"/>
        <dbReference type="ChEBI" id="CHEBI:57930"/>
        <dbReference type="ChEBI" id="CHEBI:140395"/>
        <dbReference type="EC" id="2.7.7.8"/>
    </reaction>
</comment>
<dbReference type="EMBL" id="CP071793">
    <property type="protein sequence ID" value="QTD53080.1"/>
    <property type="molecule type" value="Genomic_DNA"/>
</dbReference>
<dbReference type="GO" id="GO:0006402">
    <property type="term" value="P:mRNA catabolic process"/>
    <property type="evidence" value="ECO:0007669"/>
    <property type="project" value="UniProtKB-UniRule"/>
</dbReference>
<dbReference type="Pfam" id="PF00575">
    <property type="entry name" value="S1"/>
    <property type="match status" value="1"/>
</dbReference>
<keyword evidence="12" id="KW-1185">Reference proteome</keyword>
<dbReference type="GO" id="GO:0003723">
    <property type="term" value="F:RNA binding"/>
    <property type="evidence" value="ECO:0007669"/>
    <property type="project" value="UniProtKB-UniRule"/>
</dbReference>
<dbReference type="InterPro" id="IPR004088">
    <property type="entry name" value="KH_dom_type_1"/>
</dbReference>
<comment type="subcellular location">
    <subcellularLocation>
        <location evidence="1 9">Cytoplasm</location>
    </subcellularLocation>
</comment>
<dbReference type="EC" id="2.7.7.8" evidence="9"/>
<dbReference type="GO" id="GO:0000287">
    <property type="term" value="F:magnesium ion binding"/>
    <property type="evidence" value="ECO:0007669"/>
    <property type="project" value="UniProtKB-UniRule"/>
</dbReference>
<evidence type="ECO:0000313" key="11">
    <source>
        <dbReference type="EMBL" id="QTD53080.1"/>
    </source>
</evidence>
<dbReference type="Gene3D" id="3.30.1370.10">
    <property type="entry name" value="K Homology domain, type 1"/>
    <property type="match status" value="1"/>
</dbReference>
<dbReference type="Gene3D" id="2.40.50.140">
    <property type="entry name" value="Nucleic acid-binding proteins"/>
    <property type="match status" value="1"/>
</dbReference>
<feature type="binding site" evidence="9">
    <location>
        <position position="493"/>
    </location>
    <ligand>
        <name>Mg(2+)</name>
        <dbReference type="ChEBI" id="CHEBI:18420"/>
    </ligand>
</feature>
<comment type="function">
    <text evidence="9">Involved in mRNA degradation. Catalyzes the phosphorolysis of single-stranded polyribonucleotides processively in the 3'- to 5'-direction.</text>
</comment>
<dbReference type="InterPro" id="IPR015847">
    <property type="entry name" value="ExoRNase_PH_dom2"/>
</dbReference>
<dbReference type="FunFam" id="3.30.230.70:FF:000002">
    <property type="entry name" value="Polyribonucleotide nucleotidyltransferase"/>
    <property type="match status" value="1"/>
</dbReference>
<reference evidence="11" key="1">
    <citation type="submission" date="2021-03" db="EMBL/GenBank/DDBJ databases">
        <title>Acanthopleuribacteraceae sp. M133.</title>
        <authorList>
            <person name="Wang G."/>
        </authorList>
    </citation>
    <scope>NUCLEOTIDE SEQUENCE</scope>
    <source>
        <strain evidence="11">M133</strain>
    </source>
</reference>
<dbReference type="Pfam" id="PF00013">
    <property type="entry name" value="KH_1"/>
    <property type="match status" value="1"/>
</dbReference>
<dbReference type="HAMAP" id="MF_01595">
    <property type="entry name" value="PNPase"/>
    <property type="match status" value="1"/>
</dbReference>
<dbReference type="PIRSF" id="PIRSF005499">
    <property type="entry name" value="PNPase"/>
    <property type="match status" value="1"/>
</dbReference>
<keyword evidence="5 9" id="KW-0548">Nucleotidyltransferase</keyword>
<evidence type="ECO:0000256" key="3">
    <source>
        <dbReference type="ARBA" id="ARBA00022490"/>
    </source>
</evidence>
<protein>
    <recommendedName>
        <fullName evidence="9">Polyribonucleotide nucleotidyltransferase</fullName>
        <ecNumber evidence="9">2.7.7.8</ecNumber>
    </recommendedName>
    <alternativeName>
        <fullName evidence="9">Polynucleotide phosphorylase</fullName>
        <shortName evidence="9">PNPase</shortName>
    </alternativeName>
</protein>
<evidence type="ECO:0000256" key="4">
    <source>
        <dbReference type="ARBA" id="ARBA00022679"/>
    </source>
</evidence>
<keyword evidence="4 9" id="KW-0808">Transferase</keyword>
<proteinExistence type="inferred from homology"/>
<dbReference type="InterPro" id="IPR012340">
    <property type="entry name" value="NA-bd_OB-fold"/>
</dbReference>
<dbReference type="InterPro" id="IPR036612">
    <property type="entry name" value="KH_dom_type_1_sf"/>
</dbReference>
<dbReference type="PANTHER" id="PTHR11252:SF0">
    <property type="entry name" value="POLYRIBONUCLEOTIDE NUCLEOTIDYLTRANSFERASE 1, MITOCHONDRIAL"/>
    <property type="match status" value="1"/>
</dbReference>
<dbReference type="PROSITE" id="PS50126">
    <property type="entry name" value="S1"/>
    <property type="match status" value="1"/>
</dbReference>
<evidence type="ECO:0000256" key="2">
    <source>
        <dbReference type="ARBA" id="ARBA00007404"/>
    </source>
</evidence>
<dbReference type="InterPro" id="IPR003029">
    <property type="entry name" value="S1_domain"/>
</dbReference>
<dbReference type="CDD" id="cd02393">
    <property type="entry name" value="KH-I_PNPase"/>
    <property type="match status" value="1"/>
</dbReference>
<name>A0A8A4TU85_SULCO</name>
<dbReference type="InterPro" id="IPR036345">
    <property type="entry name" value="ExoRNase_PH_dom2_sf"/>
</dbReference>
<keyword evidence="3 9" id="KW-0963">Cytoplasm</keyword>
<dbReference type="KEGG" id="scor:J3U87_11515"/>
<organism evidence="11 12">
    <name type="scientific">Sulfidibacter corallicola</name>
    <dbReference type="NCBI Taxonomy" id="2818388"/>
    <lineage>
        <taxon>Bacteria</taxon>
        <taxon>Pseudomonadati</taxon>
        <taxon>Acidobacteriota</taxon>
        <taxon>Holophagae</taxon>
        <taxon>Acanthopleuribacterales</taxon>
        <taxon>Acanthopleuribacteraceae</taxon>
        <taxon>Sulfidibacter</taxon>
    </lineage>
</organism>
<keyword evidence="6 9" id="KW-0479">Metal-binding</keyword>
<dbReference type="InterPro" id="IPR027408">
    <property type="entry name" value="PNPase/RNase_PH_dom_sf"/>
</dbReference>
<dbReference type="CDD" id="cd11363">
    <property type="entry name" value="RNase_PH_PNPase_1"/>
    <property type="match status" value="1"/>
</dbReference>
<dbReference type="SMART" id="SM00322">
    <property type="entry name" value="KH"/>
    <property type="match status" value="1"/>
</dbReference>
<dbReference type="GO" id="GO:0006396">
    <property type="term" value="P:RNA processing"/>
    <property type="evidence" value="ECO:0007669"/>
    <property type="project" value="InterPro"/>
</dbReference>
<evidence type="ECO:0000256" key="7">
    <source>
        <dbReference type="ARBA" id="ARBA00022842"/>
    </source>
</evidence>
<dbReference type="AlphaFoldDB" id="A0A8A4TU85"/>
<dbReference type="GO" id="GO:0000175">
    <property type="term" value="F:3'-5'-RNA exonuclease activity"/>
    <property type="evidence" value="ECO:0007669"/>
    <property type="project" value="TreeGrafter"/>
</dbReference>
<dbReference type="PROSITE" id="PS50084">
    <property type="entry name" value="KH_TYPE_1"/>
    <property type="match status" value="1"/>
</dbReference>
<comment type="cofactor">
    <cofactor evidence="9">
        <name>Mg(2+)</name>
        <dbReference type="ChEBI" id="CHEBI:18420"/>
    </cofactor>
</comment>
<dbReference type="FunFam" id="3.30.1370.10:FF:000001">
    <property type="entry name" value="Polyribonucleotide nucleotidyltransferase"/>
    <property type="match status" value="1"/>
</dbReference>
<gene>
    <name evidence="9 11" type="primary">pnp</name>
    <name evidence="11" type="ORF">J3U87_11515</name>
</gene>
<dbReference type="InterPro" id="IPR001247">
    <property type="entry name" value="ExoRNase_PH_dom1"/>
</dbReference>
<dbReference type="Proteomes" id="UP000663929">
    <property type="component" value="Chromosome"/>
</dbReference>
<sequence length="696" mass="76428">MKIVKESMQLGGAEFSIETGKLAKQAHGSVVVRHGDSMVLVACCGTQEWEPDRPFFPLTVDYRESYYAAGRFPGGFYKREGRASTKETLVCRLIDRPMRPMFTEGYLGETQIAANVISSDGVHEADVLAMVGATAAAYLSPVPFPQPLASVRVGLVDDELVVNPTAEQREKSLLDLVVAGTKDAIAMVEAGAEFVDEAKIQEALEFGHEHIKTIIEMIERMKAQMEIVKWEVPEKEIDTDFYNELKERFSADMMAAMTTKGKHAGDAALKEVKKQVLAAYEGDTEEAAEKVELASKYFGKIKEEIFRNYLLVERKRTDGRAFDEVRPIWSEVGYLPSVHGSAIFTRGETQALVSLTMGSKSDAQILDGLHTESKKNFMLHYNFPPFSVGECRPMRGPGRREIGHGMLAERALEPVLPGGEDFPYTIRLVSEIIESNGSSSMASVCGGCLAMQDAGIPLKAPVAGVAMGLVKEGDTYAVLTDIQGAEDHYGDMDFKVTGTKDGITALQMDIKVKGLTKEIMAEALAQAKKGRLEILEKMAETLQAPRDHYPEHAPQIVTLQIPIDKIRDVIGVGGKVIRGIIEKTGVKIDIEDDGKCVIFSPNAAGLNAARKMVEELIAVPEEGKTYRGKVKRIVDFGAFVEILPNTEGLLHISEIANYRVRAVTDEIQEGEEVMVKVISLENNGRIRLSRKALLEG</sequence>
<dbReference type="SUPFAM" id="SSF55666">
    <property type="entry name" value="Ribonuclease PH domain 2-like"/>
    <property type="match status" value="2"/>
</dbReference>
<dbReference type="SUPFAM" id="SSF50249">
    <property type="entry name" value="Nucleic acid-binding proteins"/>
    <property type="match status" value="1"/>
</dbReference>
<dbReference type="NCBIfam" id="NF008805">
    <property type="entry name" value="PRK11824.1"/>
    <property type="match status" value="1"/>
</dbReference>
<evidence type="ECO:0000256" key="1">
    <source>
        <dbReference type="ARBA" id="ARBA00004496"/>
    </source>
</evidence>
<dbReference type="GO" id="GO:0005829">
    <property type="term" value="C:cytosol"/>
    <property type="evidence" value="ECO:0007669"/>
    <property type="project" value="TreeGrafter"/>
</dbReference>
<dbReference type="GO" id="GO:0004654">
    <property type="term" value="F:polyribonucleotide nucleotidyltransferase activity"/>
    <property type="evidence" value="ECO:0007669"/>
    <property type="project" value="UniProtKB-UniRule"/>
</dbReference>
<feature type="binding site" evidence="9">
    <location>
        <position position="487"/>
    </location>
    <ligand>
        <name>Mg(2+)</name>
        <dbReference type="ChEBI" id="CHEBI:18420"/>
    </ligand>
</feature>
<dbReference type="NCBIfam" id="TIGR03591">
    <property type="entry name" value="polynuc_phos"/>
    <property type="match status" value="1"/>
</dbReference>
<dbReference type="CDD" id="cd04472">
    <property type="entry name" value="S1_PNPase"/>
    <property type="match status" value="1"/>
</dbReference>
<dbReference type="SMART" id="SM00316">
    <property type="entry name" value="S1"/>
    <property type="match status" value="1"/>
</dbReference>
<evidence type="ECO:0000256" key="8">
    <source>
        <dbReference type="ARBA" id="ARBA00022884"/>
    </source>
</evidence>
<evidence type="ECO:0000256" key="6">
    <source>
        <dbReference type="ARBA" id="ARBA00022723"/>
    </source>
</evidence>
<keyword evidence="7 9" id="KW-0460">Magnesium</keyword>
<comment type="similarity">
    <text evidence="2 9">Belongs to the polyribonucleotide nucleotidyltransferase family.</text>
</comment>
<evidence type="ECO:0000256" key="5">
    <source>
        <dbReference type="ARBA" id="ARBA00022695"/>
    </source>
</evidence>
<dbReference type="InterPro" id="IPR012162">
    <property type="entry name" value="PNPase"/>
</dbReference>
<dbReference type="InterPro" id="IPR015848">
    <property type="entry name" value="PNPase_PH_RNA-bd_bac/org-type"/>
</dbReference>
<dbReference type="Gene3D" id="3.30.230.70">
    <property type="entry name" value="GHMP Kinase, N-terminal domain"/>
    <property type="match status" value="2"/>
</dbReference>
<dbReference type="SUPFAM" id="SSF54791">
    <property type="entry name" value="Eukaryotic type KH-domain (KH-domain type I)"/>
    <property type="match status" value="1"/>
</dbReference>
<keyword evidence="8 9" id="KW-0694">RNA-binding</keyword>
<dbReference type="Pfam" id="PF03725">
    <property type="entry name" value="RNase_PH_C"/>
    <property type="match status" value="2"/>
</dbReference>
<dbReference type="PANTHER" id="PTHR11252">
    <property type="entry name" value="POLYRIBONUCLEOTIDE NUCLEOTIDYLTRANSFERASE"/>
    <property type="match status" value="1"/>
</dbReference>
<dbReference type="FunFam" id="2.40.50.140:FF:000023">
    <property type="entry name" value="Polyribonucleotide nucleotidyltransferase"/>
    <property type="match status" value="1"/>
</dbReference>
<feature type="domain" description="S1 motif" evidence="10">
    <location>
        <begin position="623"/>
        <end position="691"/>
    </location>
</feature>
<dbReference type="InterPro" id="IPR020568">
    <property type="entry name" value="Ribosomal_Su5_D2-typ_SF"/>
</dbReference>
<dbReference type="Pfam" id="PF01138">
    <property type="entry name" value="RNase_PH"/>
    <property type="match status" value="2"/>
</dbReference>